<dbReference type="InterPro" id="IPR017871">
    <property type="entry name" value="ABC_transporter-like_CS"/>
</dbReference>
<name>A0AAW6UD92_9MOLU</name>
<dbReference type="RefSeq" id="WP_282839380.1">
    <property type="nucleotide sequence ID" value="NZ_JASCXW010000014.1"/>
</dbReference>
<dbReference type="GO" id="GO:0016887">
    <property type="term" value="F:ATP hydrolysis activity"/>
    <property type="evidence" value="ECO:0007669"/>
    <property type="project" value="InterPro"/>
</dbReference>
<dbReference type="Proteomes" id="UP001431532">
    <property type="component" value="Unassembled WGS sequence"/>
</dbReference>
<evidence type="ECO:0000256" key="2">
    <source>
        <dbReference type="ARBA" id="ARBA00022741"/>
    </source>
</evidence>
<dbReference type="InterPro" id="IPR050319">
    <property type="entry name" value="ABC_transp_ATP-bind"/>
</dbReference>
<keyword evidence="3 5" id="KW-0067">ATP-binding</keyword>
<dbReference type="PANTHER" id="PTHR43776:SF8">
    <property type="entry name" value="ABC TRANSPORTER, ATP-BINDING PROTEIN"/>
    <property type="match status" value="1"/>
</dbReference>
<dbReference type="CDD" id="cd03257">
    <property type="entry name" value="ABC_NikE_OppD_transporters"/>
    <property type="match status" value="1"/>
</dbReference>
<feature type="domain" description="ABC transporter" evidence="4">
    <location>
        <begin position="24"/>
        <end position="441"/>
    </location>
</feature>
<dbReference type="EMBL" id="JASCXW010000014">
    <property type="protein sequence ID" value="MDI6452953.1"/>
    <property type="molecule type" value="Genomic_DNA"/>
</dbReference>
<dbReference type="SMART" id="SM00382">
    <property type="entry name" value="AAA"/>
    <property type="match status" value="1"/>
</dbReference>
<dbReference type="InterPro" id="IPR027417">
    <property type="entry name" value="P-loop_NTPase"/>
</dbReference>
<dbReference type="PANTHER" id="PTHR43776">
    <property type="entry name" value="TRANSPORT ATP-BINDING PROTEIN"/>
    <property type="match status" value="1"/>
</dbReference>
<organism evidence="5 6">
    <name type="scientific">Peloplasma aerotolerans</name>
    <dbReference type="NCBI Taxonomy" id="3044389"/>
    <lineage>
        <taxon>Bacteria</taxon>
        <taxon>Bacillati</taxon>
        <taxon>Mycoplasmatota</taxon>
        <taxon>Mollicutes</taxon>
        <taxon>Acholeplasmatales</taxon>
        <taxon>Acholeplasmataceae</taxon>
        <taxon>Peloplasma</taxon>
    </lineage>
</organism>
<evidence type="ECO:0000313" key="6">
    <source>
        <dbReference type="Proteomes" id="UP001431532"/>
    </source>
</evidence>
<dbReference type="InterPro" id="IPR013563">
    <property type="entry name" value="Oligopep_ABC_C"/>
</dbReference>
<dbReference type="Pfam" id="PF00005">
    <property type="entry name" value="ABC_tran"/>
    <property type="match status" value="2"/>
</dbReference>
<dbReference type="AlphaFoldDB" id="A0AAW6UD92"/>
<dbReference type="NCBIfam" id="TIGR01727">
    <property type="entry name" value="oligo_HPY"/>
    <property type="match status" value="1"/>
</dbReference>
<sequence>MAKNSLSKQEPLLIMNKLKKFFPLKRNSFFDKNQIYVRAVEDVNLRIIKGETFGLVGESGCGKSTLGRVILQLYPPTSGSAVYYGSRVEDMDLNYIVKEIEKLPKYQEHAIKCYQKSVKYDEELVSLKKEIDAIEKSKEMPDKNYEKKQKRVEKLAYLSREQKKEASRQLREGSRTVGSLILEENIEQIRDLLLKATVLFGHNSVIFSGLEGKYSDKYSEEVKSLFEKVRGFKGQKTLAITERTLDPKYQAKLEKNRETGINLTRLDDEEMRNLRRKLQIIFQDPYSSLDSRMTVGQIIGEAVVEHGMYKKGSKELETYILETMSKCGLDGYMLHRFPHQFSGGQRQRIGIARALALKPEFVVCDEAVSALDVSIQSQIINLLMELKEQEDLTYLFISHDLSVIKHISDRIGVMYLGNMVELGPSAEIYADPLHPYTKALLSAIPTTDEIKGTRIILEGDIPSNIFPPSGCKFRTRCPLATDKCAKVVPEYREINPGHFVACHYYEKTKDMK</sequence>
<dbReference type="InterPro" id="IPR003593">
    <property type="entry name" value="AAA+_ATPase"/>
</dbReference>
<keyword evidence="1" id="KW-0813">Transport</keyword>
<evidence type="ECO:0000259" key="4">
    <source>
        <dbReference type="PROSITE" id="PS50893"/>
    </source>
</evidence>
<keyword evidence="2" id="KW-0547">Nucleotide-binding</keyword>
<accession>A0AAW6UD92</accession>
<dbReference type="GO" id="GO:0055085">
    <property type="term" value="P:transmembrane transport"/>
    <property type="evidence" value="ECO:0007669"/>
    <property type="project" value="UniProtKB-ARBA"/>
</dbReference>
<dbReference type="Pfam" id="PF08352">
    <property type="entry name" value="oligo_HPY"/>
    <property type="match status" value="1"/>
</dbReference>
<proteinExistence type="predicted"/>
<evidence type="ECO:0000256" key="3">
    <source>
        <dbReference type="ARBA" id="ARBA00022840"/>
    </source>
</evidence>
<dbReference type="SUPFAM" id="SSF52540">
    <property type="entry name" value="P-loop containing nucleoside triphosphate hydrolases"/>
    <property type="match status" value="2"/>
</dbReference>
<dbReference type="PROSITE" id="PS00211">
    <property type="entry name" value="ABC_TRANSPORTER_1"/>
    <property type="match status" value="1"/>
</dbReference>
<dbReference type="GO" id="GO:0005524">
    <property type="term" value="F:ATP binding"/>
    <property type="evidence" value="ECO:0007669"/>
    <property type="project" value="UniProtKB-KW"/>
</dbReference>
<protein>
    <submittedName>
        <fullName evidence="5">ATP-binding cassette domain-containing protein</fullName>
    </submittedName>
</protein>
<reference evidence="5" key="1">
    <citation type="submission" date="2023-05" db="EMBL/GenBank/DDBJ databases">
        <title>Mariniplasma microaerophilum sp. nov., a novel anaerobic mollicute isolated from terrestrial mud volcano, Taman Peninsula, Russia.</title>
        <authorList>
            <person name="Khomyakova M.A."/>
            <person name="Merkel A.Y."/>
            <person name="Slobodkin A.I."/>
        </authorList>
    </citation>
    <scope>NUCLEOTIDE SEQUENCE</scope>
    <source>
        <strain evidence="5">M4Ah</strain>
    </source>
</reference>
<dbReference type="InterPro" id="IPR003439">
    <property type="entry name" value="ABC_transporter-like_ATP-bd"/>
</dbReference>
<gene>
    <name evidence="5" type="ORF">QJ521_05200</name>
</gene>
<dbReference type="GO" id="GO:0015833">
    <property type="term" value="P:peptide transport"/>
    <property type="evidence" value="ECO:0007669"/>
    <property type="project" value="InterPro"/>
</dbReference>
<dbReference type="PROSITE" id="PS50893">
    <property type="entry name" value="ABC_TRANSPORTER_2"/>
    <property type="match status" value="1"/>
</dbReference>
<keyword evidence="6" id="KW-1185">Reference proteome</keyword>
<dbReference type="Gene3D" id="3.40.50.300">
    <property type="entry name" value="P-loop containing nucleotide triphosphate hydrolases"/>
    <property type="match status" value="2"/>
</dbReference>
<comment type="caution">
    <text evidence="5">The sequence shown here is derived from an EMBL/GenBank/DDBJ whole genome shotgun (WGS) entry which is preliminary data.</text>
</comment>
<evidence type="ECO:0000313" key="5">
    <source>
        <dbReference type="EMBL" id="MDI6452953.1"/>
    </source>
</evidence>
<evidence type="ECO:0000256" key="1">
    <source>
        <dbReference type="ARBA" id="ARBA00022448"/>
    </source>
</evidence>